<gene>
    <name evidence="3" type="ORF">NBRC116591_12080</name>
</gene>
<dbReference type="SUPFAM" id="SSF53474">
    <property type="entry name" value="alpha/beta-Hydrolases"/>
    <property type="match status" value="1"/>
</dbReference>
<accession>A0ABQ0A6W6</accession>
<evidence type="ECO:0000313" key="4">
    <source>
        <dbReference type="Proteomes" id="UP001465153"/>
    </source>
</evidence>
<protein>
    <submittedName>
        <fullName evidence="3">Alpha/beta hydrolase</fullName>
    </submittedName>
</protein>
<dbReference type="GO" id="GO:0016787">
    <property type="term" value="F:hydrolase activity"/>
    <property type="evidence" value="ECO:0007669"/>
    <property type="project" value="UniProtKB-KW"/>
</dbReference>
<feature type="domain" description="AB hydrolase-1" evidence="2">
    <location>
        <begin position="59"/>
        <end position="299"/>
    </location>
</feature>
<name>A0ABQ0A6W6_9GAMM</name>
<comment type="caution">
    <text evidence="3">The sequence shown here is derived from an EMBL/GenBank/DDBJ whole genome shotgun (WGS) entry which is preliminary data.</text>
</comment>
<dbReference type="PANTHER" id="PTHR46118">
    <property type="entry name" value="PROTEIN ABHD11"/>
    <property type="match status" value="1"/>
</dbReference>
<dbReference type="PANTHER" id="PTHR46118:SF4">
    <property type="entry name" value="PROTEIN ABHD11"/>
    <property type="match status" value="1"/>
</dbReference>
<dbReference type="Pfam" id="PF12697">
    <property type="entry name" value="Abhydrolase_6"/>
    <property type="match status" value="1"/>
</dbReference>
<dbReference type="InterPro" id="IPR029058">
    <property type="entry name" value="AB_hydrolase_fold"/>
</dbReference>
<proteinExistence type="predicted"/>
<dbReference type="Gene3D" id="3.40.50.1820">
    <property type="entry name" value="alpha/beta hydrolase"/>
    <property type="match status" value="1"/>
</dbReference>
<dbReference type="Proteomes" id="UP001465153">
    <property type="component" value="Unassembled WGS sequence"/>
</dbReference>
<evidence type="ECO:0000313" key="3">
    <source>
        <dbReference type="EMBL" id="GAA6167398.1"/>
    </source>
</evidence>
<keyword evidence="4" id="KW-1185">Reference proteome</keyword>
<evidence type="ECO:0000259" key="2">
    <source>
        <dbReference type="Pfam" id="PF12697"/>
    </source>
</evidence>
<dbReference type="EMBL" id="BAABWN010000003">
    <property type="protein sequence ID" value="GAA6167398.1"/>
    <property type="molecule type" value="Genomic_DNA"/>
</dbReference>
<dbReference type="RefSeq" id="WP_353302052.1">
    <property type="nucleotide sequence ID" value="NZ_BAABWN010000003.1"/>
</dbReference>
<evidence type="ECO:0000256" key="1">
    <source>
        <dbReference type="ARBA" id="ARBA00022801"/>
    </source>
</evidence>
<organism evidence="3 4">
    <name type="scientific">Sessilibacter corallicola</name>
    <dbReference type="NCBI Taxonomy" id="2904075"/>
    <lineage>
        <taxon>Bacteria</taxon>
        <taxon>Pseudomonadati</taxon>
        <taxon>Pseudomonadota</taxon>
        <taxon>Gammaproteobacteria</taxon>
        <taxon>Cellvibrionales</taxon>
        <taxon>Cellvibrionaceae</taxon>
        <taxon>Sessilibacter</taxon>
    </lineage>
</organism>
<reference evidence="3 4" key="1">
    <citation type="submission" date="2024-04" db="EMBL/GenBank/DDBJ databases">
        <title>Draft genome sequence of Sessilibacter corallicola NBRC 116591.</title>
        <authorList>
            <person name="Miyakawa T."/>
            <person name="Kusuya Y."/>
            <person name="Miura T."/>
        </authorList>
    </citation>
    <scope>NUCLEOTIDE SEQUENCE [LARGE SCALE GENOMIC DNA]</scope>
    <source>
        <strain evidence="3 4">KU-00831-HH</strain>
    </source>
</reference>
<keyword evidence="1 3" id="KW-0378">Hydrolase</keyword>
<sequence length="312" mass="34363">MMMLTPIVNVNLALNKTWLFLSVFIIGFSLTADLVFSETKAGVALDSFSVRVKGDGNPVILIPGLMSDGSIWRDVEKHLARRYQVHTLSLAGFAGTPHIAEPSLTKVKKELMAYIEKESLLKPALIGHSLGGFLAMSLTIDAPDKFGPLVSVDGLPFIGPVFTQSNATTVASLSNQAIQMKNHVAQLSPEKLQEHVRIGVRRQATGQHNQALVIEMAGKSDPYTVAHMMYELMSMDLRSDLNFIEQPLLVIGASGAIPEAEQVHVQSLYAETLAAKPDTRLLMNRMSRHFVMLDQPEWLSKTLIEFLKETTL</sequence>
<dbReference type="InterPro" id="IPR000073">
    <property type="entry name" value="AB_hydrolase_1"/>
</dbReference>